<keyword evidence="12" id="KW-1185">Reference proteome</keyword>
<evidence type="ECO:0000256" key="9">
    <source>
        <dbReference type="HAMAP-Rule" id="MF_00016"/>
    </source>
</evidence>
<feature type="region of interest" description="Small ATPAse domain (RuvB-S)" evidence="9">
    <location>
        <begin position="168"/>
        <end position="238"/>
    </location>
</feature>
<dbReference type="Gene3D" id="3.40.50.300">
    <property type="entry name" value="P-loop containing nucleotide triphosphate hydrolases"/>
    <property type="match status" value="1"/>
</dbReference>
<sequence>MQLQDFRPATWDEYLGQKQIINNLKVYVEANKIKQTALDHILIHGPSGMGKTSLAYLIAKILKTKLIFLNGPSLQKPSDVISILSSIKENNILFIDEIHAINKEVLEVLYPVLEENKMSIIIGKDYNSKVINLKLPPFTLIGATTEINRLAFPFINRFPINFELTNYNEDEITQIVLNIADKISLKLDLKIAKLIANYSRKIPRVSINLLKRISDFSITYNKTEITTEFVINVFKEMGIYELGLTKKDLEYLFLLKEHNVMGIETISQVLNTSTPNVLNFIEPLLLQEKLIIKTYKGRKITNQGIMYLDKIKTVNF</sequence>
<evidence type="ECO:0000256" key="2">
    <source>
        <dbReference type="ARBA" id="ARBA00022741"/>
    </source>
</evidence>
<dbReference type="GO" id="GO:0016887">
    <property type="term" value="F:ATP hydrolysis activity"/>
    <property type="evidence" value="ECO:0007669"/>
    <property type="project" value="RHEA"/>
</dbReference>
<dbReference type="GO" id="GO:0006310">
    <property type="term" value="P:DNA recombination"/>
    <property type="evidence" value="ECO:0007669"/>
    <property type="project" value="UniProtKB-UniRule"/>
</dbReference>
<comment type="catalytic activity">
    <reaction evidence="9">
        <text>ATP + H2O = ADP + phosphate + H(+)</text>
        <dbReference type="Rhea" id="RHEA:13065"/>
        <dbReference type="ChEBI" id="CHEBI:15377"/>
        <dbReference type="ChEBI" id="CHEBI:15378"/>
        <dbReference type="ChEBI" id="CHEBI:30616"/>
        <dbReference type="ChEBI" id="CHEBI:43474"/>
        <dbReference type="ChEBI" id="CHEBI:456216"/>
    </reaction>
</comment>
<accession>A0A2K8NY38</accession>
<keyword evidence="5 9" id="KW-0067">ATP-binding</keyword>
<dbReference type="GO" id="GO:0048476">
    <property type="term" value="C:Holliday junction resolvase complex"/>
    <property type="evidence" value="ECO:0007669"/>
    <property type="project" value="UniProtKB-UniRule"/>
</dbReference>
<feature type="binding site" evidence="9">
    <location>
        <position position="52"/>
    </location>
    <ligand>
        <name>Mg(2+)</name>
        <dbReference type="ChEBI" id="CHEBI:18420"/>
    </ligand>
</feature>
<dbReference type="SMART" id="SM00382">
    <property type="entry name" value="AAA"/>
    <property type="match status" value="1"/>
</dbReference>
<evidence type="ECO:0000256" key="6">
    <source>
        <dbReference type="ARBA" id="ARBA00023125"/>
    </source>
</evidence>
<dbReference type="PANTHER" id="PTHR42848">
    <property type="match status" value="1"/>
</dbReference>
<dbReference type="InterPro" id="IPR041445">
    <property type="entry name" value="AAA_lid_4"/>
</dbReference>
<feature type="binding site" evidence="9">
    <location>
        <position position="298"/>
    </location>
    <ligand>
        <name>DNA</name>
        <dbReference type="ChEBI" id="CHEBI:16991"/>
    </ligand>
</feature>
<dbReference type="EMBL" id="CP024965">
    <property type="protein sequence ID" value="ATZ18742.1"/>
    <property type="molecule type" value="Genomic_DNA"/>
</dbReference>
<dbReference type="InterPro" id="IPR027417">
    <property type="entry name" value="P-loop_NTPase"/>
</dbReference>
<dbReference type="Gene3D" id="1.10.8.60">
    <property type="match status" value="1"/>
</dbReference>
<feature type="domain" description="AAA+ ATPase" evidence="10">
    <location>
        <begin position="37"/>
        <end position="168"/>
    </location>
</feature>
<dbReference type="InterPro" id="IPR008824">
    <property type="entry name" value="RuvB-like_N"/>
</dbReference>
<dbReference type="KEGG" id="esx:ESOMN_v1c03600"/>
<evidence type="ECO:0000259" key="10">
    <source>
        <dbReference type="SMART" id="SM00382"/>
    </source>
</evidence>
<dbReference type="SUPFAM" id="SSF46785">
    <property type="entry name" value="Winged helix' DNA-binding domain"/>
    <property type="match status" value="1"/>
</dbReference>
<evidence type="ECO:0000313" key="12">
    <source>
        <dbReference type="Proteomes" id="UP000232230"/>
    </source>
</evidence>
<dbReference type="RefSeq" id="WP_024863265.1">
    <property type="nucleotide sequence ID" value="NZ_CP024965.1"/>
</dbReference>
<name>A0A2K8NY38_9MOLU</name>
<dbReference type="InterPro" id="IPR008823">
    <property type="entry name" value="RuvB_wg_C"/>
</dbReference>
<evidence type="ECO:0000313" key="11">
    <source>
        <dbReference type="EMBL" id="ATZ18742.1"/>
    </source>
</evidence>
<feature type="binding site" evidence="9">
    <location>
        <position position="7"/>
    </location>
    <ligand>
        <name>ATP</name>
        <dbReference type="ChEBI" id="CHEBI:30616"/>
    </ligand>
</feature>
<evidence type="ECO:0000256" key="3">
    <source>
        <dbReference type="ARBA" id="ARBA00022763"/>
    </source>
</evidence>
<keyword evidence="2 9" id="KW-0547">Nucleotide-binding</keyword>
<dbReference type="Pfam" id="PF17864">
    <property type="entry name" value="AAA_lid_4"/>
    <property type="match status" value="1"/>
</dbReference>
<dbReference type="GO" id="GO:0005524">
    <property type="term" value="F:ATP binding"/>
    <property type="evidence" value="ECO:0007669"/>
    <property type="project" value="UniProtKB-UniRule"/>
</dbReference>
<dbReference type="PANTHER" id="PTHR42848:SF1">
    <property type="entry name" value="HOLLIDAY JUNCTION BRANCH MIGRATION COMPLEX SUBUNIT RUVB"/>
    <property type="match status" value="1"/>
</dbReference>
<evidence type="ECO:0000256" key="4">
    <source>
        <dbReference type="ARBA" id="ARBA00022801"/>
    </source>
</evidence>
<dbReference type="GO" id="GO:0006281">
    <property type="term" value="P:DNA repair"/>
    <property type="evidence" value="ECO:0007669"/>
    <property type="project" value="UniProtKB-UniRule"/>
</dbReference>
<dbReference type="GO" id="GO:0005737">
    <property type="term" value="C:cytoplasm"/>
    <property type="evidence" value="ECO:0007669"/>
    <property type="project" value="UniProtKB-SubCell"/>
</dbReference>
<evidence type="ECO:0000256" key="7">
    <source>
        <dbReference type="ARBA" id="ARBA00023172"/>
    </source>
</evidence>
<dbReference type="AlphaFoldDB" id="A0A2K8NY38"/>
<dbReference type="SUPFAM" id="SSF52540">
    <property type="entry name" value="P-loop containing nucleoside triphosphate hydrolases"/>
    <property type="match status" value="1"/>
</dbReference>
<reference evidence="11 12" key="1">
    <citation type="submission" date="2017-11" db="EMBL/GenBank/DDBJ databases">
        <title>Genome sequence of Entomoplasma somnilux PYAN-1 (ATCC 49194).</title>
        <authorList>
            <person name="Lo W.-S."/>
            <person name="Gasparich G.E."/>
            <person name="Kuo C.-H."/>
        </authorList>
    </citation>
    <scope>NUCLEOTIDE SEQUENCE [LARGE SCALE GENOMIC DNA]</scope>
    <source>
        <strain evidence="11 12">PYAN-1</strain>
    </source>
</reference>
<keyword evidence="11" id="KW-0347">Helicase</keyword>
<comment type="subcellular location">
    <subcellularLocation>
        <location evidence="9">Cytoplasm</location>
    </subcellularLocation>
</comment>
<dbReference type="InterPro" id="IPR003593">
    <property type="entry name" value="AAA+_ATPase"/>
</dbReference>
<dbReference type="InterPro" id="IPR004605">
    <property type="entry name" value="DNA_helicase_Holl-junc_RuvB"/>
</dbReference>
<feature type="binding site" evidence="9">
    <location>
        <position position="204"/>
    </location>
    <ligand>
        <name>ATP</name>
        <dbReference type="ChEBI" id="CHEBI:30616"/>
    </ligand>
</feature>
<feature type="binding site" evidence="9">
    <location>
        <position position="53"/>
    </location>
    <ligand>
        <name>ATP</name>
        <dbReference type="ChEBI" id="CHEBI:30616"/>
    </ligand>
</feature>
<feature type="binding site" evidence="9">
    <location>
        <position position="293"/>
    </location>
    <ligand>
        <name>DNA</name>
        <dbReference type="ChEBI" id="CHEBI:16991"/>
    </ligand>
</feature>
<evidence type="ECO:0000256" key="1">
    <source>
        <dbReference type="ARBA" id="ARBA00022490"/>
    </source>
</evidence>
<feature type="binding site" evidence="9">
    <location>
        <position position="167"/>
    </location>
    <ligand>
        <name>ATP</name>
        <dbReference type="ChEBI" id="CHEBI:30616"/>
    </ligand>
</feature>
<feature type="region of interest" description="Head domain (RuvB-H)" evidence="9">
    <location>
        <begin position="241"/>
        <end position="316"/>
    </location>
</feature>
<dbReference type="CDD" id="cd00009">
    <property type="entry name" value="AAA"/>
    <property type="match status" value="1"/>
</dbReference>
<dbReference type="GO" id="GO:0000400">
    <property type="term" value="F:four-way junction DNA binding"/>
    <property type="evidence" value="ECO:0007669"/>
    <property type="project" value="UniProtKB-UniRule"/>
</dbReference>
<organism evidence="11 12">
    <name type="scientific">Williamsoniiplasma somnilux</name>
    <dbReference type="NCBI Taxonomy" id="215578"/>
    <lineage>
        <taxon>Bacteria</taxon>
        <taxon>Bacillati</taxon>
        <taxon>Mycoplasmatota</taxon>
        <taxon>Mollicutes</taxon>
        <taxon>Entomoplasmatales</taxon>
        <taxon>Williamsoniiplasma</taxon>
    </lineage>
</organism>
<dbReference type="InterPro" id="IPR036388">
    <property type="entry name" value="WH-like_DNA-bd_sf"/>
</dbReference>
<feature type="binding site" evidence="9">
    <location>
        <position position="3"/>
    </location>
    <ligand>
        <name>ATP</name>
        <dbReference type="ChEBI" id="CHEBI:30616"/>
    </ligand>
</feature>
<comment type="function">
    <text evidence="9">The RuvA-RuvB-RuvC complex processes Holliday junction (HJ) DNA during genetic recombination and DNA repair, while the RuvA-RuvB complex plays an important role in the rescue of blocked DNA replication forks via replication fork reversal (RFR). RuvA specifically binds to HJ cruciform DNA, conferring on it an open structure. The RuvB hexamer acts as an ATP-dependent pump, pulling dsDNA into and through the RuvAB complex. RuvB forms 2 homohexamers on either side of HJ DNA bound by 1 or 2 RuvA tetramers; 4 subunits per hexamer contact DNA at a time. Coordinated motions by a converter formed by DNA-disengaged RuvB subunits stimulates ATP hydrolysis and nucleotide exchange. Immobilization of the converter enables RuvB to convert the ATP-contained energy into a lever motion, pulling 2 nucleotides of DNA out of the RuvA tetramer per ATP hydrolyzed, thus driving DNA branch migration. The RuvB motors rotate together with the DNA substrate, which together with the progressing nucleotide cycle form the mechanistic basis for DNA recombination by continuous HJ branch migration. Branch migration allows RuvC to scan DNA until it finds its consensus sequence, where it cleaves and resolves cruciform DNA.</text>
</comment>
<feature type="binding site" evidence="9">
    <location>
        <position position="157"/>
    </location>
    <ligand>
        <name>ATP</name>
        <dbReference type="ChEBI" id="CHEBI:30616"/>
    </ligand>
</feature>
<keyword evidence="4 9" id="KW-0378">Hydrolase</keyword>
<protein>
    <recommendedName>
        <fullName evidence="9">Holliday junction branch migration complex subunit RuvB</fullName>
        <ecNumber evidence="9">3.6.4.-</ecNumber>
    </recommendedName>
</protein>
<dbReference type="HAMAP" id="MF_00016">
    <property type="entry name" value="DNA_HJ_migration_RuvB"/>
    <property type="match status" value="1"/>
</dbReference>
<evidence type="ECO:0000256" key="8">
    <source>
        <dbReference type="ARBA" id="ARBA00023204"/>
    </source>
</evidence>
<keyword evidence="6 9" id="KW-0238">DNA-binding</keyword>
<dbReference type="Proteomes" id="UP000232230">
    <property type="component" value="Chromosome"/>
</dbReference>
<feature type="binding site" evidence="9">
    <location>
        <position position="51"/>
    </location>
    <ligand>
        <name>ATP</name>
        <dbReference type="ChEBI" id="CHEBI:30616"/>
    </ligand>
</feature>
<feature type="binding site" evidence="9">
    <location>
        <position position="48"/>
    </location>
    <ligand>
        <name>ATP</name>
        <dbReference type="ChEBI" id="CHEBI:30616"/>
    </ligand>
</feature>
<dbReference type="Gene3D" id="1.10.10.10">
    <property type="entry name" value="Winged helix-like DNA-binding domain superfamily/Winged helix DNA-binding domain"/>
    <property type="match status" value="1"/>
</dbReference>
<keyword evidence="7 9" id="KW-0233">DNA recombination</keyword>
<evidence type="ECO:0000256" key="5">
    <source>
        <dbReference type="ARBA" id="ARBA00022840"/>
    </source>
</evidence>
<keyword evidence="3 9" id="KW-0227">DNA damage</keyword>
<dbReference type="Pfam" id="PF05491">
    <property type="entry name" value="WHD_RuvB"/>
    <property type="match status" value="1"/>
</dbReference>
<dbReference type="InterPro" id="IPR036390">
    <property type="entry name" value="WH_DNA-bd_sf"/>
</dbReference>
<dbReference type="Pfam" id="PF05496">
    <property type="entry name" value="RuvB_N"/>
    <property type="match status" value="1"/>
</dbReference>
<feature type="binding site" evidence="9">
    <location>
        <position position="52"/>
    </location>
    <ligand>
        <name>ATP</name>
        <dbReference type="ChEBI" id="CHEBI:30616"/>
    </ligand>
</feature>
<comment type="domain">
    <text evidence="9">Has 3 domains, the large (RuvB-L) and small ATPase (RuvB-S) domains and the C-terminal head (RuvB-H) domain. The head domain binds DNA, while the ATPase domains jointly bind ATP, ADP or are empty depending on the state of the subunit in the translocation cycle. During a single DNA translocation step the structure of each domain remains the same, but their relative positions change.</text>
</comment>
<dbReference type="GO" id="GO:0009378">
    <property type="term" value="F:four-way junction helicase activity"/>
    <property type="evidence" value="ECO:0007669"/>
    <property type="project" value="InterPro"/>
</dbReference>
<keyword evidence="1 9" id="KW-0963">Cytoplasm</keyword>
<dbReference type="NCBIfam" id="NF000868">
    <property type="entry name" value="PRK00080.1"/>
    <property type="match status" value="1"/>
</dbReference>
<proteinExistence type="inferred from homology"/>
<comment type="similarity">
    <text evidence="9">Belongs to the RuvB family.</text>
</comment>
<comment type="subunit">
    <text evidence="9">Homohexamer. Forms an RuvA(8)-RuvB(12)-Holliday junction (HJ) complex. HJ DNA is sandwiched between 2 RuvA tetramers; dsDNA enters through RuvA and exits via RuvB. An RuvB hexamer assembles on each DNA strand where it exits the tetramer. Each RuvB hexamer is contacted by two RuvA subunits (via domain III) on 2 adjacent RuvB subunits; this complex drives branch migration. In the full resolvosome a probable DNA-RuvA(4)-RuvB(12)-RuvC(2) complex forms which resolves the HJ.</text>
</comment>
<keyword evidence="8 9" id="KW-0234">DNA repair</keyword>
<comment type="caution">
    <text evidence="9">Lacks conserved residue(s) required for the propagation of feature annotation.</text>
</comment>
<dbReference type="EC" id="3.6.4.-" evidence="9"/>
<gene>
    <name evidence="9 11" type="primary">ruvB</name>
    <name evidence="11" type="ORF">ESOMN_v1c03600</name>
</gene>